<reference evidence="3 4" key="1">
    <citation type="submission" date="2016-12" db="EMBL/GenBank/DDBJ databases">
        <authorList>
            <person name="Song W.-J."/>
            <person name="Kurnit D.M."/>
        </authorList>
    </citation>
    <scope>NUCLEOTIDE SEQUENCE [LARGE SCALE GENOMIC DNA]</scope>
    <source>
        <strain evidence="3 4">HSG9</strain>
    </source>
</reference>
<evidence type="ECO:0000256" key="1">
    <source>
        <dbReference type="ARBA" id="ARBA00007768"/>
    </source>
</evidence>
<comment type="subcellular location">
    <subcellularLocation>
        <location evidence="2">Cytoplasm</location>
    </subcellularLocation>
</comment>
<comment type="caution">
    <text evidence="3">The sequence shown here is derived from an EMBL/GenBank/DDBJ whole genome shotgun (WGS) entry which is preliminary data.</text>
</comment>
<name>A0A1V6LUP8_9FLAO</name>
<dbReference type="RefSeq" id="WP_080318134.1">
    <property type="nucleotide sequence ID" value="NZ_MTBC01000002.1"/>
</dbReference>
<keyword evidence="2" id="KW-0963">Cytoplasm</keyword>
<dbReference type="GO" id="GO:0005507">
    <property type="term" value="F:copper ion binding"/>
    <property type="evidence" value="ECO:0007669"/>
    <property type="project" value="TreeGrafter"/>
</dbReference>
<accession>A0A1V6LUP8</accession>
<proteinExistence type="inferred from homology"/>
<dbReference type="Gene3D" id="3.20.20.380">
    <property type="entry name" value="Copper homeostasis (CutC) domain"/>
    <property type="match status" value="1"/>
</dbReference>
<dbReference type="Pfam" id="PF03932">
    <property type="entry name" value="CutC"/>
    <property type="match status" value="1"/>
</dbReference>
<gene>
    <name evidence="2" type="primary">cutC</name>
    <name evidence="3" type="ORF">BUL40_03705</name>
</gene>
<protein>
    <recommendedName>
        <fullName evidence="2">PF03932 family protein CutC</fullName>
    </recommendedName>
</protein>
<comment type="similarity">
    <text evidence="1 2">Belongs to the CutC family.</text>
</comment>
<dbReference type="EMBL" id="MTBC01000002">
    <property type="protein sequence ID" value="OQD43726.1"/>
    <property type="molecule type" value="Genomic_DNA"/>
</dbReference>
<dbReference type="HAMAP" id="MF_00795">
    <property type="entry name" value="CutC"/>
    <property type="match status" value="1"/>
</dbReference>
<evidence type="ECO:0000313" key="4">
    <source>
        <dbReference type="Proteomes" id="UP000191680"/>
    </source>
</evidence>
<comment type="caution">
    <text evidence="2">Once thought to be involved in copper homeostasis, experiments in E.coli have shown this is not the case.</text>
</comment>
<evidence type="ECO:0000256" key="2">
    <source>
        <dbReference type="HAMAP-Rule" id="MF_00795"/>
    </source>
</evidence>
<dbReference type="SUPFAM" id="SSF110395">
    <property type="entry name" value="CutC-like"/>
    <property type="match status" value="1"/>
</dbReference>
<dbReference type="InterPro" id="IPR005627">
    <property type="entry name" value="CutC-like"/>
</dbReference>
<dbReference type="OrthoDB" id="9815677at2"/>
<dbReference type="PANTHER" id="PTHR12598:SF0">
    <property type="entry name" value="COPPER HOMEOSTASIS PROTEIN CUTC HOMOLOG"/>
    <property type="match status" value="1"/>
</dbReference>
<dbReference type="InterPro" id="IPR036822">
    <property type="entry name" value="CutC-like_dom_sf"/>
</dbReference>
<sequence>MLVEVCANSLTSAIRAMNANADRIELCSELGVGGVTPSAGMLKTVMQAVSIPVHVLVRPRSAHFTYTKDEFKVLQADIDFCLSLGVKGIVSGALTRDNDLDIQKTRELVKQCQGTAFTFHRAFDWLTEPEKDLAVLEDIGVHTVLTSGKHLSAVNALDKLVKWQSKTAITIMAGGGVSADNAQLFKNAGLRAIHLSGSGFENSISVNRKIPMNATKHLAEHHVAYSQLKTIKEVIDAVK</sequence>
<evidence type="ECO:0000313" key="3">
    <source>
        <dbReference type="EMBL" id="OQD43726.1"/>
    </source>
</evidence>
<dbReference type="PANTHER" id="PTHR12598">
    <property type="entry name" value="COPPER HOMEOSTASIS PROTEIN CUTC"/>
    <property type="match status" value="1"/>
</dbReference>
<keyword evidence="4" id="KW-1185">Reference proteome</keyword>
<dbReference type="Proteomes" id="UP000191680">
    <property type="component" value="Unassembled WGS sequence"/>
</dbReference>
<organism evidence="3 4">
    <name type="scientific">Croceivirga radicis</name>
    <dbReference type="NCBI Taxonomy" id="1929488"/>
    <lineage>
        <taxon>Bacteria</taxon>
        <taxon>Pseudomonadati</taxon>
        <taxon>Bacteroidota</taxon>
        <taxon>Flavobacteriia</taxon>
        <taxon>Flavobacteriales</taxon>
        <taxon>Flavobacteriaceae</taxon>
        <taxon>Croceivirga</taxon>
    </lineage>
</organism>
<dbReference type="AlphaFoldDB" id="A0A1V6LUP8"/>
<dbReference type="GO" id="GO:0005737">
    <property type="term" value="C:cytoplasm"/>
    <property type="evidence" value="ECO:0007669"/>
    <property type="project" value="UniProtKB-SubCell"/>
</dbReference>